<dbReference type="RefSeq" id="WP_123149867.1">
    <property type="nucleotide sequence ID" value="NZ_FUIG01000041.1"/>
</dbReference>
<organism evidence="1 2">
    <name type="scientific">Mesorhizobium delmotii</name>
    <dbReference type="NCBI Taxonomy" id="1631247"/>
    <lineage>
        <taxon>Bacteria</taxon>
        <taxon>Pseudomonadati</taxon>
        <taxon>Pseudomonadota</taxon>
        <taxon>Alphaproteobacteria</taxon>
        <taxon>Hyphomicrobiales</taxon>
        <taxon>Phyllobacteriaceae</taxon>
        <taxon>Mesorhizobium</taxon>
    </lineage>
</organism>
<sequence length="61" mass="6989">MRYDLVKEPEGTWSVWDKHTRKPADNDGHPAVGLPKEYAVDLQALLESIDMRLKLTRGQIV</sequence>
<keyword evidence="2" id="KW-1185">Reference proteome</keyword>
<accession>A0A2P9APJ9</accession>
<dbReference type="EMBL" id="FUIG01000041">
    <property type="protein sequence ID" value="SJM33078.1"/>
    <property type="molecule type" value="Genomic_DNA"/>
</dbReference>
<evidence type="ECO:0000313" key="2">
    <source>
        <dbReference type="Proteomes" id="UP000245698"/>
    </source>
</evidence>
<evidence type="ECO:0000313" key="1">
    <source>
        <dbReference type="EMBL" id="SJM33078.1"/>
    </source>
</evidence>
<protein>
    <submittedName>
        <fullName evidence="1">Uncharacterized protein</fullName>
    </submittedName>
</protein>
<dbReference type="AlphaFoldDB" id="A0A2P9APJ9"/>
<dbReference type="Proteomes" id="UP000245698">
    <property type="component" value="Unassembled WGS sequence"/>
</dbReference>
<reference evidence="2" key="1">
    <citation type="submission" date="2016-12" db="EMBL/GenBank/DDBJ databases">
        <authorList>
            <person name="Brunel B."/>
        </authorList>
    </citation>
    <scope>NUCLEOTIDE SEQUENCE [LARGE SCALE GENOMIC DNA]</scope>
</reference>
<gene>
    <name evidence="1" type="ORF">BQ8482_330213</name>
</gene>
<proteinExistence type="predicted"/>
<name>A0A2P9APJ9_9HYPH</name>